<evidence type="ECO:0000313" key="4">
    <source>
        <dbReference type="Proteomes" id="UP000007838"/>
    </source>
</evidence>
<name>G8LEX6_9ENTR</name>
<dbReference type="NCBIfam" id="NF041639">
    <property type="entry name" value="YicS_fam"/>
    <property type="match status" value="1"/>
</dbReference>
<evidence type="ECO:0000256" key="1">
    <source>
        <dbReference type="ARBA" id="ARBA00035681"/>
    </source>
</evidence>
<evidence type="ECO:0000256" key="2">
    <source>
        <dbReference type="SAM" id="SignalP"/>
    </source>
</evidence>
<organism evidence="3 4">
    <name type="scientific">Enterobacter ludwigii</name>
    <dbReference type="NCBI Taxonomy" id="299767"/>
    <lineage>
        <taxon>Bacteria</taxon>
        <taxon>Pseudomonadati</taxon>
        <taxon>Pseudomonadota</taxon>
        <taxon>Gammaproteobacteria</taxon>
        <taxon>Enterobacterales</taxon>
        <taxon>Enterobacteriaceae</taxon>
        <taxon>Enterobacter</taxon>
        <taxon>Enterobacter cloacae complex</taxon>
    </lineage>
</organism>
<dbReference type="KEGG" id="eec:EcWSU1_00058"/>
<dbReference type="HOGENOM" id="CLU_159877_0_0_6"/>
<accession>G8LEX6</accession>
<feature type="signal peptide" evidence="2">
    <location>
        <begin position="1"/>
        <end position="22"/>
    </location>
</feature>
<feature type="chain" id="PRO_5003511068" description="Uncharacterized protein YicS" evidence="2">
    <location>
        <begin position="23"/>
        <end position="99"/>
    </location>
</feature>
<evidence type="ECO:0000313" key="3">
    <source>
        <dbReference type="EMBL" id="AEW71498.1"/>
    </source>
</evidence>
<reference evidence="3 4" key="1">
    <citation type="journal article" date="2011" name="Stand. Genomic Sci.">
        <title>Complete genome of the onion pathogen Enterobacter cloacae EcWSU1.</title>
        <authorList>
            <person name="Humann J.L."/>
            <person name="Wildung M."/>
            <person name="Cheng C.H."/>
            <person name="Lee T."/>
            <person name="Stewart J.E."/>
            <person name="Drew J.C."/>
            <person name="Triplett E.W."/>
            <person name="Main D."/>
            <person name="Schroeder B.K."/>
        </authorList>
    </citation>
    <scope>NUCLEOTIDE SEQUENCE [LARGE SCALE GENOMIC DNA]</scope>
    <source>
        <strain evidence="3 4">EcWSU1</strain>
    </source>
</reference>
<dbReference type="AlphaFoldDB" id="G8LEX6"/>
<protein>
    <recommendedName>
        <fullName evidence="1">Uncharacterized protein YicS</fullName>
    </recommendedName>
</protein>
<sequence>MMKAAHLVCLLVCLLFAAFVHAQEKDDPVKEAQIKQQILKDVKKACTPQKKQSDKAWQAMILSSEANQLLIKNAITAVKRDNLDAYWDAVSQVDCMEDY</sequence>
<proteinExistence type="predicted"/>
<gene>
    <name evidence="3" type="primary">yicS</name>
    <name evidence="3" type="ORF">EcWSU1_00058</name>
</gene>
<dbReference type="eggNOG" id="ENOG5032W7N">
    <property type="taxonomic scope" value="Bacteria"/>
</dbReference>
<dbReference type="InterPro" id="IPR048144">
    <property type="entry name" value="YicS_fam"/>
</dbReference>
<keyword evidence="2" id="KW-0732">Signal</keyword>
<dbReference type="Proteomes" id="UP000007838">
    <property type="component" value="Chromosome"/>
</dbReference>
<dbReference type="EMBL" id="CP002886">
    <property type="protein sequence ID" value="AEW71498.1"/>
    <property type="molecule type" value="Genomic_DNA"/>
</dbReference>